<dbReference type="InterPro" id="IPR023210">
    <property type="entry name" value="NADP_OxRdtase_dom"/>
</dbReference>
<dbReference type="PANTHER" id="PTHR43364:SF4">
    <property type="entry name" value="NAD(P)-LINKED OXIDOREDUCTASE SUPERFAMILY PROTEIN"/>
    <property type="match status" value="1"/>
</dbReference>
<keyword evidence="1" id="KW-0560">Oxidoreductase</keyword>
<dbReference type="InterPro" id="IPR036812">
    <property type="entry name" value="NAD(P)_OxRdtase_dom_sf"/>
</dbReference>
<comment type="caution">
    <text evidence="3">The sequence shown here is derived from an EMBL/GenBank/DDBJ whole genome shotgun (WGS) entry which is preliminary data.</text>
</comment>
<evidence type="ECO:0000313" key="3">
    <source>
        <dbReference type="EMBL" id="NDL56389.1"/>
    </source>
</evidence>
<dbReference type="Proteomes" id="UP000460435">
    <property type="component" value="Unassembled WGS sequence"/>
</dbReference>
<dbReference type="InterPro" id="IPR050523">
    <property type="entry name" value="AKR_Detox_Biosynth"/>
</dbReference>
<dbReference type="AlphaFoldDB" id="A0A7K3LZF8"/>
<dbReference type="Gene3D" id="3.20.20.100">
    <property type="entry name" value="NADP-dependent oxidoreductase domain"/>
    <property type="match status" value="1"/>
</dbReference>
<feature type="domain" description="NADP-dependent oxidoreductase" evidence="2">
    <location>
        <begin position="21"/>
        <end position="324"/>
    </location>
</feature>
<evidence type="ECO:0000313" key="4">
    <source>
        <dbReference type="Proteomes" id="UP000460435"/>
    </source>
</evidence>
<reference evidence="3 4" key="1">
    <citation type="submission" date="2019-11" db="EMBL/GenBank/DDBJ databases">
        <authorList>
            <person name="Li X.-J."/>
            <person name="Feng X.-M."/>
        </authorList>
    </citation>
    <scope>NUCLEOTIDE SEQUENCE [LARGE SCALE GENOMIC DNA]</scope>
    <source>
        <strain evidence="3 4">XMNu-373</strain>
    </source>
</reference>
<dbReference type="GO" id="GO:0005829">
    <property type="term" value="C:cytosol"/>
    <property type="evidence" value="ECO:0007669"/>
    <property type="project" value="TreeGrafter"/>
</dbReference>
<gene>
    <name evidence="3" type="ORF">F7O44_04805</name>
</gene>
<dbReference type="CDD" id="cd19102">
    <property type="entry name" value="AKR_unchar"/>
    <property type="match status" value="1"/>
</dbReference>
<protein>
    <submittedName>
        <fullName evidence="3">Aldo/keto reductase</fullName>
    </submittedName>
</protein>
<accession>A0A7K3LZF8</accession>
<sequence>MHTTLPTASLGKSGMHLTRVGFGAWAIGGGGWRYGWGEQDDAESVAAIRHAVERGVNWIDTAAVYGLGHSEKVVANALRGLPEKDRPYVFTKAGVVWDDADHSVPPWRAGAPDSIKREVEDSLRRLEVERIDLYQMHWPPQDGTPLEEYWQVFLDLKQEGKVRAVGLSNHDVPQLEQAEAMGHVDSLQPQFSAIYRDAAASVLPWCEGNGTGVIVYSPMGSGLLTGAFTAERAAQLEAGDWRSGHPDFSGDGLARNLALAAALREIAERRETTVAAVAVAWTLAFPGVTGAIVGARRPTQVDGWLPAAELELGEDDMADIASAIERTGAGSGPSRVA</sequence>
<dbReference type="SUPFAM" id="SSF51430">
    <property type="entry name" value="NAD(P)-linked oxidoreductase"/>
    <property type="match status" value="1"/>
</dbReference>
<dbReference type="Pfam" id="PF00248">
    <property type="entry name" value="Aldo_ket_red"/>
    <property type="match status" value="1"/>
</dbReference>
<evidence type="ECO:0000259" key="2">
    <source>
        <dbReference type="Pfam" id="PF00248"/>
    </source>
</evidence>
<keyword evidence="4" id="KW-1185">Reference proteome</keyword>
<dbReference type="PANTHER" id="PTHR43364">
    <property type="entry name" value="NADH-SPECIFIC METHYLGLYOXAL REDUCTASE-RELATED"/>
    <property type="match status" value="1"/>
</dbReference>
<name>A0A7K3LZF8_9ACTN</name>
<dbReference type="GO" id="GO:0016491">
    <property type="term" value="F:oxidoreductase activity"/>
    <property type="evidence" value="ECO:0007669"/>
    <property type="project" value="UniProtKB-KW"/>
</dbReference>
<dbReference type="RefSeq" id="WP_162448979.1">
    <property type="nucleotide sequence ID" value="NZ_WLZY01000001.1"/>
</dbReference>
<dbReference type="EMBL" id="WLZY01000001">
    <property type="protein sequence ID" value="NDL56389.1"/>
    <property type="molecule type" value="Genomic_DNA"/>
</dbReference>
<evidence type="ECO:0000256" key="1">
    <source>
        <dbReference type="ARBA" id="ARBA00023002"/>
    </source>
</evidence>
<proteinExistence type="predicted"/>
<organism evidence="3 4">
    <name type="scientific">Phytoactinopolyspora mesophila</name>
    <dbReference type="NCBI Taxonomy" id="2650750"/>
    <lineage>
        <taxon>Bacteria</taxon>
        <taxon>Bacillati</taxon>
        <taxon>Actinomycetota</taxon>
        <taxon>Actinomycetes</taxon>
        <taxon>Jiangellales</taxon>
        <taxon>Jiangellaceae</taxon>
        <taxon>Phytoactinopolyspora</taxon>
    </lineage>
</organism>